<gene>
    <name evidence="2" type="primary">mmpB</name>
    <name evidence="2" type="ORF">ACIO7M_03360</name>
</gene>
<keyword evidence="1" id="KW-1133">Transmembrane helix</keyword>
<evidence type="ECO:0000313" key="2">
    <source>
        <dbReference type="EMBL" id="MFJ2820143.1"/>
    </source>
</evidence>
<dbReference type="Pfam" id="PF26627">
    <property type="entry name" value="MmpB"/>
    <property type="match status" value="1"/>
</dbReference>
<name>A0ABW8EAA8_STRT5</name>
<dbReference type="Proteomes" id="UP001617351">
    <property type="component" value="Unassembled WGS sequence"/>
</dbReference>
<organism evidence="2 3">
    <name type="scientific">Streptomyces toxytricini</name>
    <name type="common">Actinomyces toxytricini</name>
    <dbReference type="NCBI Taxonomy" id="67369"/>
    <lineage>
        <taxon>Bacteria</taxon>
        <taxon>Bacillati</taxon>
        <taxon>Actinomycetota</taxon>
        <taxon>Actinomycetes</taxon>
        <taxon>Kitasatosporales</taxon>
        <taxon>Streptomycetaceae</taxon>
        <taxon>Streptomyces</taxon>
    </lineage>
</organism>
<comment type="caution">
    <text evidence="2">The sequence shown here is derived from an EMBL/GenBank/DDBJ whole genome shotgun (WGS) entry which is preliminary data.</text>
</comment>
<dbReference type="NCBIfam" id="NF047320">
    <property type="entry name" value="morpho_MmpB"/>
    <property type="match status" value="1"/>
</dbReference>
<keyword evidence="1" id="KW-0472">Membrane</keyword>
<keyword evidence="3" id="KW-1185">Reference proteome</keyword>
<accession>A0ABW8EAA8</accession>
<reference evidence="2 3" key="1">
    <citation type="submission" date="2024-10" db="EMBL/GenBank/DDBJ databases">
        <title>The Natural Products Discovery Center: Release of the First 8490 Sequenced Strains for Exploring Actinobacteria Biosynthetic Diversity.</title>
        <authorList>
            <person name="Kalkreuter E."/>
            <person name="Kautsar S.A."/>
            <person name="Yang D."/>
            <person name="Bader C.D."/>
            <person name="Teijaro C.N."/>
            <person name="Fluegel L."/>
            <person name="Davis C.M."/>
            <person name="Simpson J.R."/>
            <person name="Lauterbach L."/>
            <person name="Steele A.D."/>
            <person name="Gui C."/>
            <person name="Meng S."/>
            <person name="Li G."/>
            <person name="Viehrig K."/>
            <person name="Ye F."/>
            <person name="Su P."/>
            <person name="Kiefer A.F."/>
            <person name="Nichols A."/>
            <person name="Cepeda A.J."/>
            <person name="Yan W."/>
            <person name="Fan B."/>
            <person name="Jiang Y."/>
            <person name="Adhikari A."/>
            <person name="Zheng C.-J."/>
            <person name="Schuster L."/>
            <person name="Cowan T.M."/>
            <person name="Smanski M.J."/>
            <person name="Chevrette M.G."/>
            <person name="De Carvalho L.P.S."/>
            <person name="Shen B."/>
        </authorList>
    </citation>
    <scope>NUCLEOTIDE SEQUENCE [LARGE SCALE GENOMIC DNA]</scope>
    <source>
        <strain evidence="2 3">NPDC087220</strain>
    </source>
</reference>
<dbReference type="EMBL" id="JBIUYY010000001">
    <property type="protein sequence ID" value="MFJ2820143.1"/>
    <property type="molecule type" value="Genomic_DNA"/>
</dbReference>
<evidence type="ECO:0000256" key="1">
    <source>
        <dbReference type="SAM" id="Phobius"/>
    </source>
</evidence>
<feature type="transmembrane region" description="Helical" evidence="1">
    <location>
        <begin position="20"/>
        <end position="40"/>
    </location>
</feature>
<sequence length="43" mass="4827">MLWSDPENEPPEDMRDAQAMVRRMTLVVVLAMAVVVYVLGVGH</sequence>
<dbReference type="InterPro" id="IPR058070">
    <property type="entry name" value="MmpB-like"/>
</dbReference>
<protein>
    <submittedName>
        <fullName evidence="2">Morphogenic membrane protein MmpB</fullName>
    </submittedName>
</protein>
<keyword evidence="1" id="KW-0812">Transmembrane</keyword>
<evidence type="ECO:0000313" key="3">
    <source>
        <dbReference type="Proteomes" id="UP001617351"/>
    </source>
</evidence>
<dbReference type="RefSeq" id="WP_263406979.1">
    <property type="nucleotide sequence ID" value="NZ_BMTY01000003.1"/>
</dbReference>
<proteinExistence type="predicted"/>